<dbReference type="InterPro" id="IPR023213">
    <property type="entry name" value="CAT-like_dom_sf"/>
</dbReference>
<evidence type="ECO:0000313" key="2">
    <source>
        <dbReference type="EMBL" id="EJT70245.1"/>
    </source>
</evidence>
<dbReference type="HOGENOM" id="CLU_1165886_0_0_1"/>
<keyword evidence="4" id="KW-1185">Reference proteome</keyword>
<dbReference type="InterPro" id="IPR050317">
    <property type="entry name" value="Plant_Fungal_Acyltransferase"/>
</dbReference>
<reference evidence="2" key="3">
    <citation type="submission" date="2010-09" db="EMBL/GenBank/DDBJ databases">
        <title>Annotation of Gaeumannomyces graminis var. tritici R3-111a-1.</title>
        <authorList>
            <consortium name="The Broad Institute Genome Sequencing Platform"/>
            <person name="Ma L.-J."/>
            <person name="Dead R."/>
            <person name="Young S.K."/>
            <person name="Zeng Q."/>
            <person name="Gargeya S."/>
            <person name="Fitzgerald M."/>
            <person name="Haas B."/>
            <person name="Abouelleil A."/>
            <person name="Alvarado L."/>
            <person name="Arachchi H.M."/>
            <person name="Berlin A."/>
            <person name="Brown A."/>
            <person name="Chapman S.B."/>
            <person name="Chen Z."/>
            <person name="Dunbar C."/>
            <person name="Freedman E."/>
            <person name="Gearin G."/>
            <person name="Gellesch M."/>
            <person name="Goldberg J."/>
            <person name="Griggs A."/>
            <person name="Gujja S."/>
            <person name="Heiman D."/>
            <person name="Howarth C."/>
            <person name="Larson L."/>
            <person name="Lui A."/>
            <person name="MacDonald P.J.P."/>
            <person name="Mehta T."/>
            <person name="Montmayeur A."/>
            <person name="Murphy C."/>
            <person name="Neiman D."/>
            <person name="Pearson M."/>
            <person name="Priest M."/>
            <person name="Roberts A."/>
            <person name="Saif S."/>
            <person name="Shea T."/>
            <person name="Shenoy N."/>
            <person name="Sisk P."/>
            <person name="Stolte C."/>
            <person name="Sykes S."/>
            <person name="Yandava C."/>
            <person name="Wortman J."/>
            <person name="Nusbaum C."/>
            <person name="Birren B."/>
        </authorList>
    </citation>
    <scope>NUCLEOTIDE SEQUENCE</scope>
    <source>
        <strain evidence="2">R3-111a-1</strain>
    </source>
</reference>
<reference evidence="4" key="1">
    <citation type="submission" date="2010-07" db="EMBL/GenBank/DDBJ databases">
        <title>The genome sequence of Gaeumannomyces graminis var. tritici strain R3-111a-1.</title>
        <authorList>
            <consortium name="The Broad Institute Genome Sequencing Platform"/>
            <person name="Ma L.-J."/>
            <person name="Dead R."/>
            <person name="Young S."/>
            <person name="Zeng Q."/>
            <person name="Koehrsen M."/>
            <person name="Alvarado L."/>
            <person name="Berlin A."/>
            <person name="Chapman S.B."/>
            <person name="Chen Z."/>
            <person name="Freedman E."/>
            <person name="Gellesch M."/>
            <person name="Goldberg J."/>
            <person name="Griggs A."/>
            <person name="Gujja S."/>
            <person name="Heilman E.R."/>
            <person name="Heiman D."/>
            <person name="Hepburn T."/>
            <person name="Howarth C."/>
            <person name="Jen D."/>
            <person name="Larson L."/>
            <person name="Mehta T."/>
            <person name="Neiman D."/>
            <person name="Pearson M."/>
            <person name="Roberts A."/>
            <person name="Saif S."/>
            <person name="Shea T."/>
            <person name="Shenoy N."/>
            <person name="Sisk P."/>
            <person name="Stolte C."/>
            <person name="Sykes S."/>
            <person name="Walk T."/>
            <person name="White J."/>
            <person name="Yandava C."/>
            <person name="Haas B."/>
            <person name="Nusbaum C."/>
            <person name="Birren B."/>
        </authorList>
    </citation>
    <scope>NUCLEOTIDE SEQUENCE [LARGE SCALE GENOMIC DNA]</scope>
    <source>
        <strain evidence="4">R3-111a-1</strain>
    </source>
</reference>
<organism evidence="2">
    <name type="scientific">Gaeumannomyces tritici (strain R3-111a-1)</name>
    <name type="common">Wheat and barley take-all root rot fungus</name>
    <name type="synonym">Gaeumannomyces graminis var. tritici</name>
    <dbReference type="NCBI Taxonomy" id="644352"/>
    <lineage>
        <taxon>Eukaryota</taxon>
        <taxon>Fungi</taxon>
        <taxon>Dikarya</taxon>
        <taxon>Ascomycota</taxon>
        <taxon>Pezizomycotina</taxon>
        <taxon>Sordariomycetes</taxon>
        <taxon>Sordariomycetidae</taxon>
        <taxon>Magnaporthales</taxon>
        <taxon>Magnaporthaceae</taxon>
        <taxon>Gaeumannomyces</taxon>
    </lineage>
</organism>
<dbReference type="STRING" id="644352.J3PFZ3"/>
<dbReference type="PANTHER" id="PTHR31642:SF310">
    <property type="entry name" value="FATTY ALCOHOL:CAFFEOYL-COA ACYLTRANSFERASE"/>
    <property type="match status" value="1"/>
</dbReference>
<sequence>MPGSPALVFAAQANFVEGGLVLTVGIHHAAGDAVALQTILSTWAENTAVAEGGDSGAFTVYDTESNDRSILMDGVPPSEDTAAEAAAFSTHDALSAMLWRAITRARTGGDAPAPVDSAFAYAINVRPRASPPLPATYVGNASMLGLTRRLSAIETTCGPGGLALAAGAIRASLTARFPDAKQDGTAATDADGPDRVVRAIGLLGSRRDPTDYKMAYRAFLGPDVVATSWANIAVYDTL</sequence>
<dbReference type="GO" id="GO:0016747">
    <property type="term" value="F:acyltransferase activity, transferring groups other than amino-acyl groups"/>
    <property type="evidence" value="ECO:0007669"/>
    <property type="project" value="TreeGrafter"/>
</dbReference>
<keyword evidence="1" id="KW-0808">Transferase</keyword>
<reference evidence="3" key="5">
    <citation type="submission" date="2018-04" db="UniProtKB">
        <authorList>
            <consortium name="EnsemblFungi"/>
        </authorList>
    </citation>
    <scope>IDENTIFICATION</scope>
    <source>
        <strain evidence="3">R3-111a-1</strain>
    </source>
</reference>
<dbReference type="GeneID" id="20352876"/>
<dbReference type="PANTHER" id="PTHR31642">
    <property type="entry name" value="TRICHOTHECENE 3-O-ACETYLTRANSFERASE"/>
    <property type="match status" value="1"/>
</dbReference>
<dbReference type="VEuPathDB" id="FungiDB:GGTG_12418"/>
<evidence type="ECO:0000313" key="3">
    <source>
        <dbReference type="EnsemblFungi" id="EJT70245"/>
    </source>
</evidence>
<evidence type="ECO:0000313" key="4">
    <source>
        <dbReference type="Proteomes" id="UP000006039"/>
    </source>
</evidence>
<protein>
    <recommendedName>
        <fullName evidence="5">Trichothecene 3-O-acetyltransferase</fullName>
    </recommendedName>
</protein>
<evidence type="ECO:0000256" key="1">
    <source>
        <dbReference type="ARBA" id="ARBA00022679"/>
    </source>
</evidence>
<dbReference type="EnsemblFungi" id="EJT70245">
    <property type="protein sequence ID" value="EJT70245"/>
    <property type="gene ID" value="GGTG_12418"/>
</dbReference>
<name>J3PFZ3_GAET3</name>
<accession>J3PFZ3</accession>
<dbReference type="AlphaFoldDB" id="J3PFZ3"/>
<dbReference type="Pfam" id="PF02458">
    <property type="entry name" value="Transferase"/>
    <property type="match status" value="1"/>
</dbReference>
<dbReference type="eggNOG" id="ENOG502RS2N">
    <property type="taxonomic scope" value="Eukaryota"/>
</dbReference>
<dbReference type="RefSeq" id="XP_009228579.1">
    <property type="nucleotide sequence ID" value="XM_009230315.1"/>
</dbReference>
<dbReference type="Gene3D" id="3.30.559.10">
    <property type="entry name" value="Chloramphenicol acetyltransferase-like domain"/>
    <property type="match status" value="2"/>
</dbReference>
<dbReference type="Proteomes" id="UP000006039">
    <property type="component" value="Unassembled WGS sequence"/>
</dbReference>
<reference evidence="2" key="2">
    <citation type="submission" date="2010-07" db="EMBL/GenBank/DDBJ databases">
        <authorList>
            <consortium name="The Broad Institute Genome Sequencing Platform"/>
            <consortium name="Broad Institute Genome Sequencing Center for Infectious Disease"/>
            <person name="Ma L.-J."/>
            <person name="Dead R."/>
            <person name="Young S."/>
            <person name="Zeng Q."/>
            <person name="Koehrsen M."/>
            <person name="Alvarado L."/>
            <person name="Berlin A."/>
            <person name="Chapman S.B."/>
            <person name="Chen Z."/>
            <person name="Freedman E."/>
            <person name="Gellesch M."/>
            <person name="Goldberg J."/>
            <person name="Griggs A."/>
            <person name="Gujja S."/>
            <person name="Heilman E.R."/>
            <person name="Heiman D."/>
            <person name="Hepburn T."/>
            <person name="Howarth C."/>
            <person name="Jen D."/>
            <person name="Larson L."/>
            <person name="Mehta T."/>
            <person name="Neiman D."/>
            <person name="Pearson M."/>
            <person name="Roberts A."/>
            <person name="Saif S."/>
            <person name="Shea T."/>
            <person name="Shenoy N."/>
            <person name="Sisk P."/>
            <person name="Stolte C."/>
            <person name="Sykes S."/>
            <person name="Walk T."/>
            <person name="White J."/>
            <person name="Yandava C."/>
            <person name="Haas B."/>
            <person name="Nusbaum C."/>
            <person name="Birren B."/>
        </authorList>
    </citation>
    <scope>NUCLEOTIDE SEQUENCE</scope>
    <source>
        <strain evidence="2">R3-111a-1</strain>
    </source>
</reference>
<evidence type="ECO:0008006" key="5">
    <source>
        <dbReference type="Google" id="ProtNLM"/>
    </source>
</evidence>
<gene>
    <name evidence="3" type="primary">20352876</name>
    <name evidence="2" type="ORF">GGTG_12418</name>
</gene>
<dbReference type="OrthoDB" id="1862401at2759"/>
<reference evidence="3" key="4">
    <citation type="journal article" date="2015" name="G3 (Bethesda)">
        <title>Genome sequences of three phytopathogenic species of the Magnaporthaceae family of fungi.</title>
        <authorList>
            <person name="Okagaki L.H."/>
            <person name="Nunes C.C."/>
            <person name="Sailsbery J."/>
            <person name="Clay B."/>
            <person name="Brown D."/>
            <person name="John T."/>
            <person name="Oh Y."/>
            <person name="Young N."/>
            <person name="Fitzgerald M."/>
            <person name="Haas B.J."/>
            <person name="Zeng Q."/>
            <person name="Young S."/>
            <person name="Adiconis X."/>
            <person name="Fan L."/>
            <person name="Levin J.Z."/>
            <person name="Mitchell T.K."/>
            <person name="Okubara P.A."/>
            <person name="Farman M.L."/>
            <person name="Kohn L.M."/>
            <person name="Birren B."/>
            <person name="Ma L.-J."/>
            <person name="Dean R.A."/>
        </authorList>
    </citation>
    <scope>NUCLEOTIDE SEQUENCE</scope>
    <source>
        <strain evidence="3">R3-111a-1</strain>
    </source>
</reference>
<dbReference type="EMBL" id="GL385402">
    <property type="protein sequence ID" value="EJT70245.1"/>
    <property type="molecule type" value="Genomic_DNA"/>
</dbReference>
<proteinExistence type="predicted"/>